<dbReference type="Proteomes" id="UP000315344">
    <property type="component" value="Unassembled WGS sequence"/>
</dbReference>
<reference evidence="1 2" key="1">
    <citation type="journal article" date="2017" name="Nat. Commun.">
        <title>In situ click chemistry generation of cyclooxygenase-2 inhibitors.</title>
        <authorList>
            <person name="Bhardwaj A."/>
            <person name="Kaur J."/>
            <person name="Wuest M."/>
            <person name="Wuest F."/>
        </authorList>
    </citation>
    <scope>NUCLEOTIDE SEQUENCE [LARGE SCALE GENOMIC DNA]</scope>
    <source>
        <strain evidence="1">S2_012_000_R3_94</strain>
    </source>
</reference>
<evidence type="ECO:0000313" key="2">
    <source>
        <dbReference type="Proteomes" id="UP000315344"/>
    </source>
</evidence>
<gene>
    <name evidence="1" type="ORF">DI616_06025</name>
</gene>
<protein>
    <submittedName>
        <fullName evidence="1">Uncharacterized protein</fullName>
    </submittedName>
</protein>
<evidence type="ECO:0000313" key="1">
    <source>
        <dbReference type="EMBL" id="TKW67217.1"/>
    </source>
</evidence>
<accession>A0A533I9N3</accession>
<dbReference type="AlphaFoldDB" id="A0A533I9N3"/>
<name>A0A533I9N3_PARDE</name>
<dbReference type="EMBL" id="VAFL01000004">
    <property type="protein sequence ID" value="TKW67217.1"/>
    <property type="molecule type" value="Genomic_DNA"/>
</dbReference>
<organism evidence="1 2">
    <name type="scientific">Paracoccus denitrificans</name>
    <dbReference type="NCBI Taxonomy" id="266"/>
    <lineage>
        <taxon>Bacteria</taxon>
        <taxon>Pseudomonadati</taxon>
        <taxon>Pseudomonadota</taxon>
        <taxon>Alphaproteobacteria</taxon>
        <taxon>Rhodobacterales</taxon>
        <taxon>Paracoccaceae</taxon>
        <taxon>Paracoccus</taxon>
    </lineage>
</organism>
<proteinExistence type="predicted"/>
<sequence>MTKTEIGIKAPRFWLYPPKLEFYLTLPGGKQIGPNSLTGGINVTGLPPGEYQLSGQFPGFDPFSIHLSLKAGEPLAVTPMQGATLAQRRALRRAQDGSSTILYLNHRRRHIAQFWLGHCDSIDRLGDLLSEEAFYDIEDEELRDDAPQNAFIQSQGQRWYDQDFLEAGFETGSGDLGTRFGAYSYAAEWAPKVEHKAGQLGVKDPNCFIMLGGDAATPENWRLDNPTDIRLPGIELRYLGEIDFTDYDGGPPGR</sequence>
<comment type="caution">
    <text evidence="1">The sequence shown here is derived from an EMBL/GenBank/DDBJ whole genome shotgun (WGS) entry which is preliminary data.</text>
</comment>